<name>A0A8T2NX83_9TELE</name>
<evidence type="ECO:0000256" key="2">
    <source>
        <dbReference type="SAM" id="Phobius"/>
    </source>
</evidence>
<feature type="domain" description="N-acetyltransferase" evidence="3">
    <location>
        <begin position="62"/>
        <end position="229"/>
    </location>
</feature>
<keyword evidence="2" id="KW-0472">Membrane</keyword>
<dbReference type="Proteomes" id="UP000824540">
    <property type="component" value="Unassembled WGS sequence"/>
</dbReference>
<dbReference type="AlphaFoldDB" id="A0A8T2NX83"/>
<dbReference type="SUPFAM" id="SSF55729">
    <property type="entry name" value="Acyl-CoA N-acyltransferases (Nat)"/>
    <property type="match status" value="2"/>
</dbReference>
<sequence length="401" mass="45549">MAGFQIRKYQDEDDEAVKEIFTLGMIEHVPASFVHMLKQPLTQMILMCVFCALLTSSKSFLLPILAVTLLLAGIRQLASYLFNSYIETSLKEDLASIRKSYMEKKDTCFWVAEIEGRVVATVACLPCETQPGFLELKRMSVRRTHRGLGIGKALCRAVADFCRERGFPAVVLYTSVGTLQDQMAHYQIRKYRDEDYETVRELYSTGFGEHLHAVCLQALRQLWAQLTLAGVFSVLLIFSRSLLVSFLGLGLTLLAAREGVRFLFGQGIKLGLSEDLQDIRKSYMQGEASCFWVAEIQEYIVGTVAILPAHGEQGSWELKRISVRRPYRGLGIAKALCRTALDFVADCGVENVVLYTSMLQTDAHRLYHSLGFYKEEEFIWPSLPAKLIQFMVFKYRYRVPH</sequence>
<dbReference type="InterPro" id="IPR016181">
    <property type="entry name" value="Acyl_CoA_acyltransferase"/>
</dbReference>
<dbReference type="PANTHER" id="PTHR13947:SF60">
    <property type="entry name" value="N-ACETYLTRANSFERASE DOMAIN-CONTAINING PROTEIN"/>
    <property type="match status" value="1"/>
</dbReference>
<dbReference type="OrthoDB" id="41532at2759"/>
<feature type="domain" description="N-acetyltransferase" evidence="3">
    <location>
        <begin position="251"/>
        <end position="400"/>
    </location>
</feature>
<dbReference type="GO" id="GO:0008080">
    <property type="term" value="F:N-acetyltransferase activity"/>
    <property type="evidence" value="ECO:0007669"/>
    <property type="project" value="InterPro"/>
</dbReference>
<evidence type="ECO:0000313" key="5">
    <source>
        <dbReference type="Proteomes" id="UP000824540"/>
    </source>
</evidence>
<gene>
    <name evidence="4" type="ORF">JZ751_012588</name>
</gene>
<organism evidence="4 5">
    <name type="scientific">Albula glossodonta</name>
    <name type="common">roundjaw bonefish</name>
    <dbReference type="NCBI Taxonomy" id="121402"/>
    <lineage>
        <taxon>Eukaryota</taxon>
        <taxon>Metazoa</taxon>
        <taxon>Chordata</taxon>
        <taxon>Craniata</taxon>
        <taxon>Vertebrata</taxon>
        <taxon>Euteleostomi</taxon>
        <taxon>Actinopterygii</taxon>
        <taxon>Neopterygii</taxon>
        <taxon>Teleostei</taxon>
        <taxon>Albuliformes</taxon>
        <taxon>Albulidae</taxon>
        <taxon>Albula</taxon>
    </lineage>
</organism>
<dbReference type="EMBL" id="JAFBMS010000021">
    <property type="protein sequence ID" value="KAG9344106.1"/>
    <property type="molecule type" value="Genomic_DNA"/>
</dbReference>
<keyword evidence="2" id="KW-1133">Transmembrane helix</keyword>
<dbReference type="PANTHER" id="PTHR13947">
    <property type="entry name" value="GNAT FAMILY N-ACETYLTRANSFERASE"/>
    <property type="match status" value="1"/>
</dbReference>
<dbReference type="PROSITE" id="PS51186">
    <property type="entry name" value="GNAT"/>
    <property type="match status" value="2"/>
</dbReference>
<keyword evidence="1" id="KW-0808">Transferase</keyword>
<feature type="transmembrane region" description="Helical" evidence="2">
    <location>
        <begin position="44"/>
        <end position="72"/>
    </location>
</feature>
<keyword evidence="2" id="KW-0812">Transmembrane</keyword>
<evidence type="ECO:0000259" key="3">
    <source>
        <dbReference type="PROSITE" id="PS51186"/>
    </source>
</evidence>
<protein>
    <recommendedName>
        <fullName evidence="3">N-acetyltransferase domain-containing protein</fullName>
    </recommendedName>
</protein>
<accession>A0A8T2NX83</accession>
<comment type="caution">
    <text evidence="4">The sequence shown here is derived from an EMBL/GenBank/DDBJ whole genome shotgun (WGS) entry which is preliminary data.</text>
</comment>
<dbReference type="Pfam" id="PF00583">
    <property type="entry name" value="Acetyltransf_1"/>
    <property type="match status" value="2"/>
</dbReference>
<keyword evidence="5" id="KW-1185">Reference proteome</keyword>
<dbReference type="CDD" id="cd04301">
    <property type="entry name" value="NAT_SF"/>
    <property type="match status" value="2"/>
</dbReference>
<dbReference type="Gene3D" id="3.40.630.30">
    <property type="match status" value="2"/>
</dbReference>
<evidence type="ECO:0000313" key="4">
    <source>
        <dbReference type="EMBL" id="KAG9344106.1"/>
    </source>
</evidence>
<dbReference type="InterPro" id="IPR050769">
    <property type="entry name" value="NAT_camello-type"/>
</dbReference>
<dbReference type="InterPro" id="IPR000182">
    <property type="entry name" value="GNAT_dom"/>
</dbReference>
<reference evidence="4" key="1">
    <citation type="thesis" date="2021" institute="BYU ScholarsArchive" country="Provo, UT, USA">
        <title>Applications of and Algorithms for Genome Assembly and Genomic Analyses with an Emphasis on Marine Teleosts.</title>
        <authorList>
            <person name="Pickett B.D."/>
        </authorList>
    </citation>
    <scope>NUCLEOTIDE SEQUENCE</scope>
    <source>
        <strain evidence="4">HI-2016</strain>
    </source>
</reference>
<proteinExistence type="predicted"/>
<evidence type="ECO:0000256" key="1">
    <source>
        <dbReference type="ARBA" id="ARBA00022679"/>
    </source>
</evidence>